<proteinExistence type="predicted"/>
<sequence>MYWIDKGPEMTMGAAHDYLLEDPAHRVVRAGHVLRFSDGGPQVRSLGFGGSWSPLTRWPANGGYKKLYGHARERE</sequence>
<organism evidence="1">
    <name type="scientific">marine sediment metagenome</name>
    <dbReference type="NCBI Taxonomy" id="412755"/>
    <lineage>
        <taxon>unclassified sequences</taxon>
        <taxon>metagenomes</taxon>
        <taxon>ecological metagenomes</taxon>
    </lineage>
</organism>
<name>A0A0F9I7I8_9ZZZZ</name>
<protein>
    <submittedName>
        <fullName evidence="1">Uncharacterized protein</fullName>
    </submittedName>
</protein>
<comment type="caution">
    <text evidence="1">The sequence shown here is derived from an EMBL/GenBank/DDBJ whole genome shotgun (WGS) entry which is preliminary data.</text>
</comment>
<gene>
    <name evidence="1" type="ORF">LCGC14_1911560</name>
</gene>
<dbReference type="EMBL" id="LAZR01020200">
    <property type="protein sequence ID" value="KKL89750.1"/>
    <property type="molecule type" value="Genomic_DNA"/>
</dbReference>
<reference evidence="1" key="1">
    <citation type="journal article" date="2015" name="Nature">
        <title>Complex archaea that bridge the gap between prokaryotes and eukaryotes.</title>
        <authorList>
            <person name="Spang A."/>
            <person name="Saw J.H."/>
            <person name="Jorgensen S.L."/>
            <person name="Zaremba-Niedzwiedzka K."/>
            <person name="Martijn J."/>
            <person name="Lind A.E."/>
            <person name="van Eijk R."/>
            <person name="Schleper C."/>
            <person name="Guy L."/>
            <person name="Ettema T.J."/>
        </authorList>
    </citation>
    <scope>NUCLEOTIDE SEQUENCE</scope>
</reference>
<dbReference type="AlphaFoldDB" id="A0A0F9I7I8"/>
<evidence type="ECO:0000313" key="1">
    <source>
        <dbReference type="EMBL" id="KKL89750.1"/>
    </source>
</evidence>
<accession>A0A0F9I7I8</accession>